<dbReference type="GO" id="GO:0016020">
    <property type="term" value="C:membrane"/>
    <property type="evidence" value="ECO:0007669"/>
    <property type="project" value="UniProtKB-SubCell"/>
</dbReference>
<comment type="similarity">
    <text evidence="2">Belongs to the sphingosine N-acyltransferase family.</text>
</comment>
<evidence type="ECO:0000313" key="10">
    <source>
        <dbReference type="Proteomes" id="UP000268162"/>
    </source>
</evidence>
<dbReference type="PROSITE" id="PS50922">
    <property type="entry name" value="TLC"/>
    <property type="match status" value="1"/>
</dbReference>
<evidence type="ECO:0000313" key="9">
    <source>
        <dbReference type="EMBL" id="RKP33392.1"/>
    </source>
</evidence>
<feature type="domain" description="TLC" evidence="8">
    <location>
        <begin position="40"/>
        <end position="204"/>
    </location>
</feature>
<dbReference type="EMBL" id="ML003943">
    <property type="protein sequence ID" value="RKP33392.1"/>
    <property type="molecule type" value="Genomic_DNA"/>
</dbReference>
<keyword evidence="4 7" id="KW-1133">Transmembrane helix</keyword>
<evidence type="ECO:0000256" key="7">
    <source>
        <dbReference type="SAM" id="Phobius"/>
    </source>
</evidence>
<dbReference type="InterPro" id="IPR016439">
    <property type="entry name" value="Lag1/Lac1-like"/>
</dbReference>
<evidence type="ECO:0000256" key="4">
    <source>
        <dbReference type="ARBA" id="ARBA00022989"/>
    </source>
</evidence>
<feature type="transmembrane region" description="Helical" evidence="7">
    <location>
        <begin position="45"/>
        <end position="63"/>
    </location>
</feature>
<dbReference type="STRING" id="215637.A0A4P9ZLD6"/>
<evidence type="ECO:0000256" key="3">
    <source>
        <dbReference type="ARBA" id="ARBA00022692"/>
    </source>
</evidence>
<organism evidence="9 10">
    <name type="scientific">Dimargaris cristalligena</name>
    <dbReference type="NCBI Taxonomy" id="215637"/>
    <lineage>
        <taxon>Eukaryota</taxon>
        <taxon>Fungi</taxon>
        <taxon>Fungi incertae sedis</taxon>
        <taxon>Zoopagomycota</taxon>
        <taxon>Kickxellomycotina</taxon>
        <taxon>Dimargaritomycetes</taxon>
        <taxon>Dimargaritales</taxon>
        <taxon>Dimargaritaceae</taxon>
        <taxon>Dimargaris</taxon>
    </lineage>
</organism>
<feature type="transmembrane region" description="Helical" evidence="7">
    <location>
        <begin position="6"/>
        <end position="24"/>
    </location>
</feature>
<dbReference type="InterPro" id="IPR006634">
    <property type="entry name" value="TLC-dom"/>
</dbReference>
<keyword evidence="5 6" id="KW-0472">Membrane</keyword>
<reference evidence="10" key="1">
    <citation type="journal article" date="2018" name="Nat. Microbiol.">
        <title>Leveraging single-cell genomics to expand the fungal tree of life.</title>
        <authorList>
            <person name="Ahrendt S.R."/>
            <person name="Quandt C.A."/>
            <person name="Ciobanu D."/>
            <person name="Clum A."/>
            <person name="Salamov A."/>
            <person name="Andreopoulos B."/>
            <person name="Cheng J.F."/>
            <person name="Woyke T."/>
            <person name="Pelin A."/>
            <person name="Henrissat B."/>
            <person name="Reynolds N.K."/>
            <person name="Benny G.L."/>
            <person name="Smith M.E."/>
            <person name="James T.Y."/>
            <person name="Grigoriev I.V."/>
        </authorList>
    </citation>
    <scope>NUCLEOTIDE SEQUENCE [LARGE SCALE GENOMIC DNA]</scope>
    <source>
        <strain evidence="10">RSA 468</strain>
    </source>
</reference>
<evidence type="ECO:0000259" key="8">
    <source>
        <dbReference type="PROSITE" id="PS50922"/>
    </source>
</evidence>
<dbReference type="GO" id="GO:0046513">
    <property type="term" value="P:ceramide biosynthetic process"/>
    <property type="evidence" value="ECO:0007669"/>
    <property type="project" value="InterPro"/>
</dbReference>
<feature type="transmembrane region" description="Helical" evidence="7">
    <location>
        <begin position="173"/>
        <end position="197"/>
    </location>
</feature>
<dbReference type="GO" id="GO:0050291">
    <property type="term" value="F:sphingosine N-acyltransferase activity"/>
    <property type="evidence" value="ECO:0007669"/>
    <property type="project" value="InterPro"/>
</dbReference>
<accession>A0A4P9ZLD6</accession>
<proteinExistence type="inferred from homology"/>
<dbReference type="Proteomes" id="UP000268162">
    <property type="component" value="Unassembled WGS sequence"/>
</dbReference>
<dbReference type="PANTHER" id="PTHR12560:SF0">
    <property type="entry name" value="LD18904P"/>
    <property type="match status" value="1"/>
</dbReference>
<dbReference type="Pfam" id="PF03798">
    <property type="entry name" value="TRAM_LAG1_CLN8"/>
    <property type="match status" value="1"/>
</dbReference>
<dbReference type="PANTHER" id="PTHR12560">
    <property type="entry name" value="LONGEVITY ASSURANCE FACTOR 1 LAG1"/>
    <property type="match status" value="1"/>
</dbReference>
<comment type="subcellular location">
    <subcellularLocation>
        <location evidence="1">Membrane</location>
        <topology evidence="1">Multi-pass membrane protein</topology>
    </subcellularLocation>
</comment>
<feature type="transmembrane region" description="Helical" evidence="7">
    <location>
        <begin position="140"/>
        <end position="161"/>
    </location>
</feature>
<feature type="transmembrane region" description="Helical" evidence="7">
    <location>
        <begin position="91"/>
        <end position="108"/>
    </location>
</feature>
<dbReference type="SMART" id="SM00724">
    <property type="entry name" value="TLC"/>
    <property type="match status" value="1"/>
</dbReference>
<feature type="non-terminal residue" evidence="9">
    <location>
        <position position="204"/>
    </location>
</feature>
<keyword evidence="3 6" id="KW-0812">Transmembrane</keyword>
<dbReference type="AlphaFoldDB" id="A0A4P9ZLD6"/>
<sequence>DFYFVLFGILGFTLIRASIMTYVLQPLAAWNGLKNKFKIDRFCEQLWLVIFYASSWTAGLLLMSELPHWFDTQQYWIDYPHIYMTGRFKRYYLWSMAFWLQQFFVLQVEEQRKDYWQMLCHHVITCALIISSYFTHFTRVGNAVLCVMDFADIFLCSAKVLRYIGFQTLCDFMFGLFVLVWIVTRHILFGVIVYSTYADSRRII</sequence>
<feature type="transmembrane region" description="Helical" evidence="7">
    <location>
        <begin position="115"/>
        <end position="134"/>
    </location>
</feature>
<evidence type="ECO:0000256" key="5">
    <source>
        <dbReference type="ARBA" id="ARBA00023136"/>
    </source>
</evidence>
<gene>
    <name evidence="9" type="ORF">BJ085DRAFT_2837</name>
</gene>
<keyword evidence="10" id="KW-1185">Reference proteome</keyword>
<evidence type="ECO:0000256" key="2">
    <source>
        <dbReference type="ARBA" id="ARBA00009808"/>
    </source>
</evidence>
<name>A0A4P9ZLD6_9FUNG</name>
<evidence type="ECO:0000256" key="1">
    <source>
        <dbReference type="ARBA" id="ARBA00004141"/>
    </source>
</evidence>
<protein>
    <submittedName>
        <fullName evidence="9">TLC domain-containing protein</fullName>
    </submittedName>
</protein>
<evidence type="ECO:0000256" key="6">
    <source>
        <dbReference type="PROSITE-ProRule" id="PRU00205"/>
    </source>
</evidence>
<dbReference type="PIRSF" id="PIRSF005225">
    <property type="entry name" value="LAG1_LAC1"/>
    <property type="match status" value="1"/>
</dbReference>
<feature type="non-terminal residue" evidence="9">
    <location>
        <position position="1"/>
    </location>
</feature>